<evidence type="ECO:0000256" key="1">
    <source>
        <dbReference type="SAM" id="MobiDB-lite"/>
    </source>
</evidence>
<reference evidence="2" key="1">
    <citation type="submission" date="2014-09" db="EMBL/GenBank/DDBJ databases">
        <authorList>
            <person name="Magalhaes I.L.F."/>
            <person name="Oliveira U."/>
            <person name="Santos F.R."/>
            <person name="Vidigal T.H.D.A."/>
            <person name="Brescovit A.D."/>
            <person name="Santos A.J."/>
        </authorList>
    </citation>
    <scope>NUCLEOTIDE SEQUENCE</scope>
    <source>
        <tissue evidence="2">Shoot tissue taken approximately 20 cm above the soil surface</tissue>
    </source>
</reference>
<dbReference type="AlphaFoldDB" id="A0A0A9FGZ4"/>
<name>A0A0A9FGZ4_ARUDO</name>
<reference evidence="2" key="2">
    <citation type="journal article" date="2015" name="Data Brief">
        <title>Shoot transcriptome of the giant reed, Arundo donax.</title>
        <authorList>
            <person name="Barrero R.A."/>
            <person name="Guerrero F.D."/>
            <person name="Moolhuijzen P."/>
            <person name="Goolsby J.A."/>
            <person name="Tidwell J."/>
            <person name="Bellgard S.E."/>
            <person name="Bellgard M.I."/>
        </authorList>
    </citation>
    <scope>NUCLEOTIDE SEQUENCE</scope>
    <source>
        <tissue evidence="2">Shoot tissue taken approximately 20 cm above the soil surface</tissue>
    </source>
</reference>
<evidence type="ECO:0000313" key="2">
    <source>
        <dbReference type="EMBL" id="JAE10499.1"/>
    </source>
</evidence>
<protein>
    <submittedName>
        <fullName evidence="2">Uncharacterized protein</fullName>
    </submittedName>
</protein>
<organism evidence="2">
    <name type="scientific">Arundo donax</name>
    <name type="common">Giant reed</name>
    <name type="synonym">Donax arundinaceus</name>
    <dbReference type="NCBI Taxonomy" id="35708"/>
    <lineage>
        <taxon>Eukaryota</taxon>
        <taxon>Viridiplantae</taxon>
        <taxon>Streptophyta</taxon>
        <taxon>Embryophyta</taxon>
        <taxon>Tracheophyta</taxon>
        <taxon>Spermatophyta</taxon>
        <taxon>Magnoliopsida</taxon>
        <taxon>Liliopsida</taxon>
        <taxon>Poales</taxon>
        <taxon>Poaceae</taxon>
        <taxon>PACMAD clade</taxon>
        <taxon>Arundinoideae</taxon>
        <taxon>Arundineae</taxon>
        <taxon>Arundo</taxon>
    </lineage>
</organism>
<dbReference type="EMBL" id="GBRH01187397">
    <property type="protein sequence ID" value="JAE10499.1"/>
    <property type="molecule type" value="Transcribed_RNA"/>
</dbReference>
<proteinExistence type="predicted"/>
<accession>A0A0A9FGZ4</accession>
<sequence length="28" mass="3216">MGYTSLGRQFMTRVDDPEYSESMTPGQM</sequence>
<feature type="region of interest" description="Disordered" evidence="1">
    <location>
        <begin position="1"/>
        <end position="28"/>
    </location>
</feature>